<dbReference type="Pfam" id="PF10521">
    <property type="entry name" value="Tti2"/>
    <property type="match status" value="1"/>
</dbReference>
<evidence type="ECO:0000256" key="1">
    <source>
        <dbReference type="ARBA" id="ARBA00034736"/>
    </source>
</evidence>
<evidence type="ECO:0000313" key="2">
    <source>
        <dbReference type="EMBL" id="CAL8137958.1"/>
    </source>
</evidence>
<accession>A0ABP1RWZ8</accession>
<dbReference type="InterPro" id="IPR016024">
    <property type="entry name" value="ARM-type_fold"/>
</dbReference>
<dbReference type="PANTHER" id="PTHR14873:SF1">
    <property type="entry name" value="OS06G0694100 PROTEIN"/>
    <property type="match status" value="1"/>
</dbReference>
<proteinExistence type="inferred from homology"/>
<protein>
    <submittedName>
        <fullName evidence="2">Uncharacterized protein</fullName>
    </submittedName>
</protein>
<organism evidence="2 3">
    <name type="scientific">Orchesella dallaii</name>
    <dbReference type="NCBI Taxonomy" id="48710"/>
    <lineage>
        <taxon>Eukaryota</taxon>
        <taxon>Metazoa</taxon>
        <taxon>Ecdysozoa</taxon>
        <taxon>Arthropoda</taxon>
        <taxon>Hexapoda</taxon>
        <taxon>Collembola</taxon>
        <taxon>Entomobryomorpha</taxon>
        <taxon>Entomobryoidea</taxon>
        <taxon>Orchesellidae</taxon>
        <taxon>Orchesellinae</taxon>
        <taxon>Orchesella</taxon>
    </lineage>
</organism>
<dbReference type="EMBL" id="CAXLJM020000120">
    <property type="protein sequence ID" value="CAL8137958.1"/>
    <property type="molecule type" value="Genomic_DNA"/>
</dbReference>
<comment type="similarity">
    <text evidence="1">Belongs to the TTI2 family.</text>
</comment>
<sequence length="452" mass="52124">MEPIEDKCTTSIFPKLPFLLEDHEDTVLKAFFANPKDNLPQQTCPDPPLSLPLSIQDRIRILTTLLERVQTPGSFQWWIELSSKARAHVIIFLSENAGDRLPWSTLESRDIVKNICNKITSGLKASDVEYAEEQECEGLSLWFQWNFSHSLTPQDADFHIILQLLRKKLKKVDWKYFPVSAHAFGWLLKQIQGPNLSDFVDLIIPPCLLFTDDYYDDYKLLGLECMLHVVQNADRTDLLRNNWANVMYDAVQRLCTDKDPLVIQRVMSILMNLLGCIEKDPSEYSAEFTKYDDLMKTILFQMEFRSDVVQKRIWLPIFDNFLQACGTAVLHWSDRICGMLKDSTVCNDPEIWISILQCTSTVIKNTWMNTDCESIAEIILRVVLNVSSFNAAKATEGEKQQIFSDAANCLILLQQCEGFSSVETQIKEITKNETKYFFHPEFITKLKICMTK</sequence>
<reference evidence="2 3" key="1">
    <citation type="submission" date="2024-08" db="EMBL/GenBank/DDBJ databases">
        <authorList>
            <person name="Cucini C."/>
            <person name="Frati F."/>
        </authorList>
    </citation>
    <scope>NUCLEOTIDE SEQUENCE [LARGE SCALE GENOMIC DNA]</scope>
</reference>
<keyword evidence="3" id="KW-1185">Reference proteome</keyword>
<comment type="caution">
    <text evidence="2">The sequence shown here is derived from an EMBL/GenBank/DDBJ whole genome shotgun (WGS) entry which is preliminary data.</text>
</comment>
<evidence type="ECO:0000313" key="3">
    <source>
        <dbReference type="Proteomes" id="UP001642540"/>
    </source>
</evidence>
<gene>
    <name evidence="2" type="ORF">ODALV1_LOCUS27157</name>
</gene>
<dbReference type="InterPro" id="IPR018870">
    <property type="entry name" value="Tti2"/>
</dbReference>
<name>A0ABP1RWZ8_9HEXA</name>
<dbReference type="SUPFAM" id="SSF48371">
    <property type="entry name" value="ARM repeat"/>
    <property type="match status" value="1"/>
</dbReference>
<dbReference type="PANTHER" id="PTHR14873">
    <property type="entry name" value="OS06G0694100 PROTEIN"/>
    <property type="match status" value="1"/>
</dbReference>
<dbReference type="Proteomes" id="UP001642540">
    <property type="component" value="Unassembled WGS sequence"/>
</dbReference>